<comment type="caution">
    <text evidence="1">The sequence shown here is derived from an EMBL/GenBank/DDBJ whole genome shotgun (WGS) entry which is preliminary data.</text>
</comment>
<evidence type="ECO:0000313" key="1">
    <source>
        <dbReference type="EMBL" id="KGD66408.1"/>
    </source>
</evidence>
<gene>
    <name evidence="1" type="ORF">Y5S_00075</name>
</gene>
<protein>
    <submittedName>
        <fullName evidence="1">Uncharacterized protein</fullName>
    </submittedName>
</protein>
<proteinExistence type="predicted"/>
<evidence type="ECO:0000313" key="2">
    <source>
        <dbReference type="Proteomes" id="UP000029444"/>
    </source>
</evidence>
<reference evidence="1 2" key="1">
    <citation type="submission" date="2012-09" db="EMBL/GenBank/DDBJ databases">
        <title>Genome Sequence of alkane-degrading Bacterium Alcanivorax sp. 19-m-6.</title>
        <authorList>
            <person name="Lai Q."/>
            <person name="Shao Z."/>
        </authorList>
    </citation>
    <scope>NUCLEOTIDE SEQUENCE [LARGE SCALE GENOMIC DNA]</scope>
    <source>
        <strain evidence="1 2">19-m-6</strain>
    </source>
</reference>
<organism evidence="1 2">
    <name type="scientific">Alcanivorax nanhaiticus</name>
    <dbReference type="NCBI Taxonomy" id="1177154"/>
    <lineage>
        <taxon>Bacteria</taxon>
        <taxon>Pseudomonadati</taxon>
        <taxon>Pseudomonadota</taxon>
        <taxon>Gammaproteobacteria</taxon>
        <taxon>Oceanospirillales</taxon>
        <taxon>Alcanivoracaceae</taxon>
        <taxon>Alcanivorax</taxon>
    </lineage>
</organism>
<name>A0A095TVI6_9GAMM</name>
<sequence>MQEEPILQFKQVFDLLPQYLAQARIASRLAPAAVPERFVAGLQGEGMSLMNPFLQSTLCGSLPASEFRPAFRQAATGKAVLFLWERWFHREIAPIAVEPPLLQR</sequence>
<dbReference type="AlphaFoldDB" id="A0A095TVI6"/>
<dbReference type="EMBL" id="ARXV01000001">
    <property type="protein sequence ID" value="KGD66408.1"/>
    <property type="molecule type" value="Genomic_DNA"/>
</dbReference>
<keyword evidence="2" id="KW-1185">Reference proteome</keyword>
<dbReference type="Proteomes" id="UP000029444">
    <property type="component" value="Unassembled WGS sequence"/>
</dbReference>
<accession>A0A095TVI6</accession>